<evidence type="ECO:0000313" key="2">
    <source>
        <dbReference type="EMBL" id="MOY40106.1"/>
    </source>
</evidence>
<organism evidence="2">
    <name type="scientific">Ixodes scapularis</name>
    <name type="common">Black-legged tick</name>
    <name type="synonym">Deer tick</name>
    <dbReference type="NCBI Taxonomy" id="6945"/>
    <lineage>
        <taxon>Eukaryota</taxon>
        <taxon>Metazoa</taxon>
        <taxon>Ecdysozoa</taxon>
        <taxon>Arthropoda</taxon>
        <taxon>Chelicerata</taxon>
        <taxon>Arachnida</taxon>
        <taxon>Acari</taxon>
        <taxon>Parasitiformes</taxon>
        <taxon>Ixodida</taxon>
        <taxon>Ixodoidea</taxon>
        <taxon>Ixodidae</taxon>
        <taxon>Ixodinae</taxon>
        <taxon>Ixodes</taxon>
    </lineage>
</organism>
<keyword evidence="1" id="KW-0812">Transmembrane</keyword>
<dbReference type="EMBL" id="GHJT01006135">
    <property type="protein sequence ID" value="MOY40106.1"/>
    <property type="molecule type" value="Transcribed_RNA"/>
</dbReference>
<feature type="transmembrane region" description="Helical" evidence="1">
    <location>
        <begin position="79"/>
        <end position="100"/>
    </location>
</feature>
<reference evidence="2" key="1">
    <citation type="submission" date="2019-04" db="EMBL/GenBank/DDBJ databases">
        <title>An insight into the mialome of Ixodes scapularis.</title>
        <authorList>
            <person name="Ribeiro J.M."/>
            <person name="Mather T.N."/>
            <person name="Karim S."/>
        </authorList>
    </citation>
    <scope>NUCLEOTIDE SEQUENCE</scope>
</reference>
<keyword evidence="1" id="KW-1133">Transmembrane helix</keyword>
<proteinExistence type="predicted"/>
<sequence length="107" mass="11830">MKGFCSVLLPPFANVSGQIVNRLPVLTPLCYGYIHTATGARLARKKRNCRVWGVAICPINHQGGVEHCRLSENNLLNRAPFKLADLSLLFAILGISIVFFEKRGSCF</sequence>
<dbReference type="AlphaFoldDB" id="A0A4D5RTM6"/>
<accession>A0A4D5RTM6</accession>
<name>A0A4D5RTM6_IXOSC</name>
<dbReference type="VEuPathDB" id="VectorBase:ISCW002540"/>
<dbReference type="VEuPathDB" id="VectorBase:ISCI002540"/>
<evidence type="ECO:0000256" key="1">
    <source>
        <dbReference type="SAM" id="Phobius"/>
    </source>
</evidence>
<protein>
    <submittedName>
        <fullName evidence="2">Putative conserved plasma membrane protein</fullName>
    </submittedName>
</protein>
<keyword evidence="1" id="KW-0472">Membrane</keyword>